<proteinExistence type="predicted"/>
<evidence type="ECO:0008006" key="3">
    <source>
        <dbReference type="Google" id="ProtNLM"/>
    </source>
</evidence>
<accession>A0A450T8J5</accession>
<dbReference type="SUPFAM" id="SSF88874">
    <property type="entry name" value="Receptor-binding domain of short tail fibre protein gp12"/>
    <property type="match status" value="1"/>
</dbReference>
<evidence type="ECO:0000256" key="1">
    <source>
        <dbReference type="SAM" id="MobiDB-lite"/>
    </source>
</evidence>
<dbReference type="EMBL" id="CAADEZ010000322">
    <property type="protein sequence ID" value="VFJ63012.1"/>
    <property type="molecule type" value="Genomic_DNA"/>
</dbReference>
<protein>
    <recommendedName>
        <fullName evidence="3">Microcystin-dependent protein</fullName>
    </recommendedName>
</protein>
<organism evidence="2">
    <name type="scientific">Candidatus Kentrum sp. FM</name>
    <dbReference type="NCBI Taxonomy" id="2126340"/>
    <lineage>
        <taxon>Bacteria</taxon>
        <taxon>Pseudomonadati</taxon>
        <taxon>Pseudomonadota</taxon>
        <taxon>Gammaproteobacteria</taxon>
        <taxon>Candidatus Kentrum</taxon>
    </lineage>
</organism>
<dbReference type="PROSITE" id="PS51257">
    <property type="entry name" value="PROKAR_LIPOPROTEIN"/>
    <property type="match status" value="1"/>
</dbReference>
<dbReference type="AlphaFoldDB" id="A0A450T8J5"/>
<sequence length="396" mass="44242">MQQKENHEKNALLFLLLLFTATGCEEPGGVTADSSARSWTAGPNTANPNMAERLREPSARQTRGEQNGILYTTIRRFLVFLVRFSCSHFHKALVRYRYRSYPACSIASSDIDSDPERTTTPVAARLRYEIIGQENDLFGISFTYRPERETDPDAVVVTGFTVTGGGATHPPPIVITRGKSLHHYTGYTQTFRRTEPRTDIRIEMALEGRPGVEIRVTDAKPLDKMPVGTVVQSILPWATYREIMQDRMDLDYDVKHNRWAPCDGRGVAGSELARLTQRTDAPDLRGVFLRGLNQFDLEESTAVTEGQRDPESERAAGGPVQPDKVGGHSHKFDVKKAPGRNHANSAHRYDRHESPAVSGLWHVGTYGGGEKYPTKVNPSGETRPKNVAVFYYIKIN</sequence>
<evidence type="ECO:0000313" key="2">
    <source>
        <dbReference type="EMBL" id="VFJ63012.1"/>
    </source>
</evidence>
<gene>
    <name evidence="2" type="ORF">BECKFM1743A_GA0114220_103221</name>
</gene>
<name>A0A450T8J5_9GAMM</name>
<feature type="region of interest" description="Disordered" evidence="1">
    <location>
        <begin position="299"/>
        <end position="354"/>
    </location>
</feature>
<reference evidence="2" key="1">
    <citation type="submission" date="2019-02" db="EMBL/GenBank/DDBJ databases">
        <authorList>
            <person name="Gruber-Vodicka R. H."/>
            <person name="Seah K. B. B."/>
        </authorList>
    </citation>
    <scope>NUCLEOTIDE SEQUENCE</scope>
    <source>
        <strain evidence="2">BECK_BZ163</strain>
    </source>
</reference>